<feature type="domain" description="Nucleoside phosphorylase" evidence="13">
    <location>
        <begin position="73"/>
        <end position="326"/>
    </location>
</feature>
<evidence type="ECO:0000313" key="14">
    <source>
        <dbReference type="EMBL" id="CAG9806057.1"/>
    </source>
</evidence>
<comment type="similarity">
    <text evidence="2">Belongs to the PNP/MTAP phosphorylase family.</text>
</comment>
<dbReference type="EMBL" id="OU895878">
    <property type="protein sequence ID" value="CAG9806057.1"/>
    <property type="molecule type" value="Genomic_DNA"/>
</dbReference>
<dbReference type="Pfam" id="PF01048">
    <property type="entry name" value="PNP_UDP_1"/>
    <property type="match status" value="1"/>
</dbReference>
<evidence type="ECO:0000313" key="15">
    <source>
        <dbReference type="Proteomes" id="UP001153620"/>
    </source>
</evidence>
<dbReference type="PANTHER" id="PTHR11904">
    <property type="entry name" value="METHYLTHIOADENOSINE/PURINE NUCLEOSIDE PHOSPHORYLASE"/>
    <property type="match status" value="1"/>
</dbReference>
<dbReference type="InterPro" id="IPR035994">
    <property type="entry name" value="Nucleoside_phosphorylase_sf"/>
</dbReference>
<evidence type="ECO:0000256" key="4">
    <source>
        <dbReference type="ARBA" id="ARBA00013834"/>
    </source>
</evidence>
<keyword evidence="5" id="KW-0328">Glycosyltransferase</keyword>
<name>A0A9N9RYN8_9DIPT</name>
<dbReference type="EC" id="2.4.2.1" evidence="3"/>
<evidence type="ECO:0000256" key="11">
    <source>
        <dbReference type="ARBA" id="ARBA00031036"/>
    </source>
</evidence>
<evidence type="ECO:0000259" key="13">
    <source>
        <dbReference type="Pfam" id="PF01048"/>
    </source>
</evidence>
<evidence type="ECO:0000256" key="10">
    <source>
        <dbReference type="ARBA" id="ARBA00023970"/>
    </source>
</evidence>
<keyword evidence="15" id="KW-1185">Reference proteome</keyword>
<dbReference type="NCBIfam" id="NF006054">
    <property type="entry name" value="PRK08202.1"/>
    <property type="match status" value="1"/>
</dbReference>
<dbReference type="GO" id="GO:0005737">
    <property type="term" value="C:cytoplasm"/>
    <property type="evidence" value="ECO:0007669"/>
    <property type="project" value="TreeGrafter"/>
</dbReference>
<evidence type="ECO:0000256" key="9">
    <source>
        <dbReference type="ARBA" id="ARBA00023950"/>
    </source>
</evidence>
<dbReference type="InterPro" id="IPR011270">
    <property type="entry name" value="Pur_Nuc_Pase_Ino/Guo-sp"/>
</dbReference>
<dbReference type="CDD" id="cd09009">
    <property type="entry name" value="PNP-EcPNPII_like"/>
    <property type="match status" value="1"/>
</dbReference>
<dbReference type="FunFam" id="3.40.50.1580:FF:000004">
    <property type="entry name" value="Purine nucleoside phosphorylase"/>
    <property type="match status" value="1"/>
</dbReference>
<dbReference type="AlphaFoldDB" id="A0A9N9RYN8"/>
<evidence type="ECO:0000256" key="12">
    <source>
        <dbReference type="ARBA" id="ARBA00033072"/>
    </source>
</evidence>
<protein>
    <recommendedName>
        <fullName evidence="4">Purine nucleoside phosphorylase</fullName>
        <ecNumber evidence="3">2.4.2.1</ecNumber>
    </recommendedName>
    <alternativeName>
        <fullName evidence="12">Inosine phosphorylase</fullName>
    </alternativeName>
    <alternativeName>
        <fullName evidence="11">Inosine-guanosine phosphorylase</fullName>
    </alternativeName>
</protein>
<dbReference type="OrthoDB" id="10261782at2759"/>
<dbReference type="Gene3D" id="3.40.50.1580">
    <property type="entry name" value="Nucleoside phosphorylase domain"/>
    <property type="match status" value="1"/>
</dbReference>
<proteinExistence type="inferred from homology"/>
<dbReference type="PANTHER" id="PTHR11904:SF9">
    <property type="entry name" value="PURINE NUCLEOSIDE PHOSPHORYLASE-RELATED"/>
    <property type="match status" value="1"/>
</dbReference>
<comment type="catalytic activity">
    <reaction evidence="9">
        <text>2'-deoxyinosine + phosphate = 2-deoxy-alpha-D-ribose 1-phosphate + hypoxanthine</text>
        <dbReference type="Rhea" id="RHEA:27750"/>
        <dbReference type="ChEBI" id="CHEBI:17368"/>
        <dbReference type="ChEBI" id="CHEBI:28997"/>
        <dbReference type="ChEBI" id="CHEBI:43474"/>
        <dbReference type="ChEBI" id="CHEBI:57259"/>
        <dbReference type="EC" id="2.4.2.1"/>
    </reaction>
</comment>
<dbReference type="NCBIfam" id="TIGR01697">
    <property type="entry name" value="PNPH-PUNA-XAPA"/>
    <property type="match status" value="1"/>
</dbReference>
<comment type="catalytic activity">
    <reaction evidence="10">
        <text>guanosine + phosphate = alpha-D-ribose 1-phosphate + guanine</text>
        <dbReference type="Rhea" id="RHEA:13233"/>
        <dbReference type="ChEBI" id="CHEBI:16235"/>
        <dbReference type="ChEBI" id="CHEBI:16750"/>
        <dbReference type="ChEBI" id="CHEBI:43474"/>
        <dbReference type="ChEBI" id="CHEBI:57720"/>
        <dbReference type="EC" id="2.4.2.1"/>
    </reaction>
</comment>
<evidence type="ECO:0000256" key="7">
    <source>
        <dbReference type="ARBA" id="ARBA00023918"/>
    </source>
</evidence>
<dbReference type="NCBIfam" id="TIGR01700">
    <property type="entry name" value="PNPH"/>
    <property type="match status" value="1"/>
</dbReference>
<keyword evidence="6" id="KW-0808">Transferase</keyword>
<comment type="catalytic activity">
    <reaction evidence="7">
        <text>inosine + phosphate = alpha-D-ribose 1-phosphate + hypoxanthine</text>
        <dbReference type="Rhea" id="RHEA:27646"/>
        <dbReference type="ChEBI" id="CHEBI:17368"/>
        <dbReference type="ChEBI" id="CHEBI:17596"/>
        <dbReference type="ChEBI" id="CHEBI:43474"/>
        <dbReference type="ChEBI" id="CHEBI:57720"/>
        <dbReference type="EC" id="2.4.2.1"/>
    </reaction>
</comment>
<dbReference type="Proteomes" id="UP001153620">
    <property type="component" value="Chromosome 2"/>
</dbReference>
<evidence type="ECO:0000256" key="3">
    <source>
        <dbReference type="ARBA" id="ARBA00011886"/>
    </source>
</evidence>
<reference evidence="14" key="1">
    <citation type="submission" date="2022-01" db="EMBL/GenBank/DDBJ databases">
        <authorList>
            <person name="King R."/>
        </authorList>
    </citation>
    <scope>NUCLEOTIDE SEQUENCE</scope>
</reference>
<comment type="pathway">
    <text evidence="1">Purine metabolism; purine nucleoside salvage.</text>
</comment>
<dbReference type="GO" id="GO:0004731">
    <property type="term" value="F:purine-nucleoside phosphorylase activity"/>
    <property type="evidence" value="ECO:0007669"/>
    <property type="project" value="UniProtKB-EC"/>
</dbReference>
<evidence type="ECO:0000256" key="1">
    <source>
        <dbReference type="ARBA" id="ARBA00005058"/>
    </source>
</evidence>
<evidence type="ECO:0000256" key="5">
    <source>
        <dbReference type="ARBA" id="ARBA00022676"/>
    </source>
</evidence>
<sequence length="337" mass="37678">MSCEIIVKNGNGENYSNGNGKIKDDKPNFFNEMNSSPPRTSSPCFSYFGENFTFEIIEDIKKYLFERTKIRPKIGIICGTGLGHLAENLTNVDSFPYEDIPNFPISTVSGHAGKMVFGYLNNVEVMCMQGRFHYYEGYPLSKCSMPVRVMKICGCTHLIATNAAGGLNPSYKVGDIMIVKDHINIMGFAGNSPLQGPNDPRFGPRFPPMDRAYDPHIVKIAKEVAKEMNMGNEIQTGVYTCVGGPNYETVAELKMLKLFGVDAVGMSTVHEVITARHCDMKVFAFSLITNMCYTDYDDNEEANHDEVVNIGLKRQDRITEFVTKVVTEINLDLNKKH</sequence>
<accession>A0A9N9RYN8</accession>
<dbReference type="InterPro" id="IPR011268">
    <property type="entry name" value="Purine_phosphorylase"/>
</dbReference>
<dbReference type="InterPro" id="IPR000845">
    <property type="entry name" value="Nucleoside_phosphorylase_d"/>
</dbReference>
<dbReference type="SUPFAM" id="SSF53167">
    <property type="entry name" value="Purine and uridine phosphorylases"/>
    <property type="match status" value="1"/>
</dbReference>
<dbReference type="GO" id="GO:0009116">
    <property type="term" value="P:nucleoside metabolic process"/>
    <property type="evidence" value="ECO:0007669"/>
    <property type="project" value="InterPro"/>
</dbReference>
<comment type="catalytic activity">
    <reaction evidence="8">
        <text>2'-deoxyguanosine + phosphate = 2-deoxy-alpha-D-ribose 1-phosphate + guanine</text>
        <dbReference type="Rhea" id="RHEA:27738"/>
        <dbReference type="ChEBI" id="CHEBI:16235"/>
        <dbReference type="ChEBI" id="CHEBI:17172"/>
        <dbReference type="ChEBI" id="CHEBI:43474"/>
        <dbReference type="ChEBI" id="CHEBI:57259"/>
        <dbReference type="EC" id="2.4.2.1"/>
    </reaction>
</comment>
<reference evidence="14" key="2">
    <citation type="submission" date="2022-10" db="EMBL/GenBank/DDBJ databases">
        <authorList>
            <consortium name="ENA_rothamsted_submissions"/>
            <consortium name="culmorum"/>
            <person name="King R."/>
        </authorList>
    </citation>
    <scope>NUCLEOTIDE SEQUENCE</scope>
</reference>
<evidence type="ECO:0000256" key="2">
    <source>
        <dbReference type="ARBA" id="ARBA00006751"/>
    </source>
</evidence>
<evidence type="ECO:0000256" key="8">
    <source>
        <dbReference type="ARBA" id="ARBA00023929"/>
    </source>
</evidence>
<evidence type="ECO:0000256" key="6">
    <source>
        <dbReference type="ARBA" id="ARBA00022679"/>
    </source>
</evidence>
<organism evidence="14 15">
    <name type="scientific">Chironomus riparius</name>
    <dbReference type="NCBI Taxonomy" id="315576"/>
    <lineage>
        <taxon>Eukaryota</taxon>
        <taxon>Metazoa</taxon>
        <taxon>Ecdysozoa</taxon>
        <taxon>Arthropoda</taxon>
        <taxon>Hexapoda</taxon>
        <taxon>Insecta</taxon>
        <taxon>Pterygota</taxon>
        <taxon>Neoptera</taxon>
        <taxon>Endopterygota</taxon>
        <taxon>Diptera</taxon>
        <taxon>Nematocera</taxon>
        <taxon>Chironomoidea</taxon>
        <taxon>Chironomidae</taxon>
        <taxon>Chironominae</taxon>
        <taxon>Chironomus</taxon>
    </lineage>
</organism>
<gene>
    <name evidence="14" type="ORF">CHIRRI_LOCUS8922</name>
</gene>